<dbReference type="SUPFAM" id="SSF69065">
    <property type="entry name" value="RNase III domain-like"/>
    <property type="match status" value="1"/>
</dbReference>
<comment type="caution">
    <text evidence="1">The sequence shown here is derived from an EMBL/GenBank/DDBJ whole genome shotgun (WGS) entry which is preliminary data.</text>
</comment>
<reference evidence="2" key="1">
    <citation type="journal article" date="2023" name="Commun. Biol.">
        <title>Genome analysis of Parmales, the sister group of diatoms, reveals the evolutionary specialization of diatoms from phago-mixotrophs to photoautotrophs.</title>
        <authorList>
            <person name="Ban H."/>
            <person name="Sato S."/>
            <person name="Yoshikawa S."/>
            <person name="Yamada K."/>
            <person name="Nakamura Y."/>
            <person name="Ichinomiya M."/>
            <person name="Sato N."/>
            <person name="Blanc-Mathieu R."/>
            <person name="Endo H."/>
            <person name="Kuwata A."/>
            <person name="Ogata H."/>
        </authorList>
    </citation>
    <scope>NUCLEOTIDE SEQUENCE [LARGE SCALE GENOMIC DNA]</scope>
</reference>
<dbReference type="OrthoDB" id="495795at2759"/>
<evidence type="ECO:0000313" key="2">
    <source>
        <dbReference type="Proteomes" id="UP001165065"/>
    </source>
</evidence>
<evidence type="ECO:0000313" key="1">
    <source>
        <dbReference type="EMBL" id="GMI35628.1"/>
    </source>
</evidence>
<dbReference type="AlphaFoldDB" id="A0A9W7G774"/>
<accession>A0A9W7G774</accession>
<protein>
    <recommendedName>
        <fullName evidence="3">RNase III domain-containing protein</fullName>
    </recommendedName>
</protein>
<dbReference type="GO" id="GO:0004525">
    <property type="term" value="F:ribonuclease III activity"/>
    <property type="evidence" value="ECO:0007669"/>
    <property type="project" value="InterPro"/>
</dbReference>
<organism evidence="1 2">
    <name type="scientific">Triparma columacea</name>
    <dbReference type="NCBI Taxonomy" id="722753"/>
    <lineage>
        <taxon>Eukaryota</taxon>
        <taxon>Sar</taxon>
        <taxon>Stramenopiles</taxon>
        <taxon>Ochrophyta</taxon>
        <taxon>Bolidophyceae</taxon>
        <taxon>Parmales</taxon>
        <taxon>Triparmaceae</taxon>
        <taxon>Triparma</taxon>
    </lineage>
</organism>
<dbReference type="GO" id="GO:0006396">
    <property type="term" value="P:RNA processing"/>
    <property type="evidence" value="ECO:0007669"/>
    <property type="project" value="InterPro"/>
</dbReference>
<dbReference type="Gene3D" id="1.10.1520.10">
    <property type="entry name" value="Ribonuclease III domain"/>
    <property type="match status" value="1"/>
</dbReference>
<gene>
    <name evidence="1" type="ORF">TrCOL_g9461</name>
</gene>
<dbReference type="Proteomes" id="UP001165065">
    <property type="component" value="Unassembled WGS sequence"/>
</dbReference>
<proteinExistence type="predicted"/>
<evidence type="ECO:0008006" key="3">
    <source>
        <dbReference type="Google" id="ProtNLM"/>
    </source>
</evidence>
<keyword evidence="2" id="KW-1185">Reference proteome</keyword>
<dbReference type="EMBL" id="BRYA01000057">
    <property type="protein sequence ID" value="GMI35628.1"/>
    <property type="molecule type" value="Genomic_DNA"/>
</dbReference>
<name>A0A9W7G774_9STRA</name>
<dbReference type="InterPro" id="IPR036389">
    <property type="entry name" value="RNase_III_sf"/>
</dbReference>
<sequence>MVVRKVRAEEQSRIMNRIIEGQGESTIPFLPLTPSETSIVSRGRNCVKSQPSRLSYSKEVYQDATSLECLLGYLYLEDCEGERFRMMADWVRGEILREDEE</sequence>